<dbReference type="EnsemblProtists" id="EOD24235">
    <property type="protein sequence ID" value="EOD24235"/>
    <property type="gene ID" value="EMIHUDRAFT_238773"/>
</dbReference>
<organism evidence="1 2">
    <name type="scientific">Emiliania huxleyi (strain CCMP1516)</name>
    <dbReference type="NCBI Taxonomy" id="280463"/>
    <lineage>
        <taxon>Eukaryota</taxon>
        <taxon>Haptista</taxon>
        <taxon>Haptophyta</taxon>
        <taxon>Prymnesiophyceae</taxon>
        <taxon>Isochrysidales</taxon>
        <taxon>Noelaerhabdaceae</taxon>
        <taxon>Emiliania</taxon>
    </lineage>
</organism>
<evidence type="ECO:0000313" key="1">
    <source>
        <dbReference type="EnsemblProtists" id="EOD24235"/>
    </source>
</evidence>
<evidence type="ECO:0008006" key="3">
    <source>
        <dbReference type="Google" id="ProtNLM"/>
    </source>
</evidence>
<dbReference type="KEGG" id="ehx:EMIHUDRAFT_238773"/>
<sequence length="211" mass="22988">MNCLGERQPHGGAPRRDWRQLVIAVLDRDILAQLVGGYRYHQERCAEAVAGRGVVAPPALTSLEHCYAEGAWVYRVTAAAGAAGPSRAHPTCGHYAQGEHVRVLQVANGWLRLEPAARRSRYSSAYRRGEEWAYRAALAALASHLADDLHCRAALHAAVAGWRHANIAACLRRDKRPADAVAECDCALLLLPRFGRALFRKGASLLEAGQL</sequence>
<proteinExistence type="predicted"/>
<dbReference type="Proteomes" id="UP000013827">
    <property type="component" value="Unassembled WGS sequence"/>
</dbReference>
<dbReference type="GeneID" id="17269779"/>
<dbReference type="Gene3D" id="1.25.40.10">
    <property type="entry name" value="Tetratricopeptide repeat domain"/>
    <property type="match status" value="1"/>
</dbReference>
<reference evidence="2" key="1">
    <citation type="journal article" date="2013" name="Nature">
        <title>Pan genome of the phytoplankton Emiliania underpins its global distribution.</title>
        <authorList>
            <person name="Read B.A."/>
            <person name="Kegel J."/>
            <person name="Klute M.J."/>
            <person name="Kuo A."/>
            <person name="Lefebvre S.C."/>
            <person name="Maumus F."/>
            <person name="Mayer C."/>
            <person name="Miller J."/>
            <person name="Monier A."/>
            <person name="Salamov A."/>
            <person name="Young J."/>
            <person name="Aguilar M."/>
            <person name="Claverie J.M."/>
            <person name="Frickenhaus S."/>
            <person name="Gonzalez K."/>
            <person name="Herman E.K."/>
            <person name="Lin Y.C."/>
            <person name="Napier J."/>
            <person name="Ogata H."/>
            <person name="Sarno A.F."/>
            <person name="Shmutz J."/>
            <person name="Schroeder D."/>
            <person name="de Vargas C."/>
            <person name="Verret F."/>
            <person name="von Dassow P."/>
            <person name="Valentin K."/>
            <person name="Van de Peer Y."/>
            <person name="Wheeler G."/>
            <person name="Dacks J.B."/>
            <person name="Delwiche C.F."/>
            <person name="Dyhrman S.T."/>
            <person name="Glockner G."/>
            <person name="John U."/>
            <person name="Richards T."/>
            <person name="Worden A.Z."/>
            <person name="Zhang X."/>
            <person name="Grigoriev I.V."/>
            <person name="Allen A.E."/>
            <person name="Bidle K."/>
            <person name="Borodovsky M."/>
            <person name="Bowler C."/>
            <person name="Brownlee C."/>
            <person name="Cock J.M."/>
            <person name="Elias M."/>
            <person name="Gladyshev V.N."/>
            <person name="Groth M."/>
            <person name="Guda C."/>
            <person name="Hadaegh A."/>
            <person name="Iglesias-Rodriguez M.D."/>
            <person name="Jenkins J."/>
            <person name="Jones B.M."/>
            <person name="Lawson T."/>
            <person name="Leese F."/>
            <person name="Lindquist E."/>
            <person name="Lobanov A."/>
            <person name="Lomsadze A."/>
            <person name="Malik S.B."/>
            <person name="Marsh M.E."/>
            <person name="Mackinder L."/>
            <person name="Mock T."/>
            <person name="Mueller-Roeber B."/>
            <person name="Pagarete A."/>
            <person name="Parker M."/>
            <person name="Probert I."/>
            <person name="Quesneville H."/>
            <person name="Raines C."/>
            <person name="Rensing S.A."/>
            <person name="Riano-Pachon D.M."/>
            <person name="Richier S."/>
            <person name="Rokitta S."/>
            <person name="Shiraiwa Y."/>
            <person name="Soanes D.M."/>
            <person name="van der Giezen M."/>
            <person name="Wahlund T.M."/>
            <person name="Williams B."/>
            <person name="Wilson W."/>
            <person name="Wolfe G."/>
            <person name="Wurch L.L."/>
        </authorList>
    </citation>
    <scope>NUCLEOTIDE SEQUENCE</scope>
</reference>
<dbReference type="InterPro" id="IPR011990">
    <property type="entry name" value="TPR-like_helical_dom_sf"/>
</dbReference>
<evidence type="ECO:0000313" key="2">
    <source>
        <dbReference type="Proteomes" id="UP000013827"/>
    </source>
</evidence>
<dbReference type="HOGENOM" id="CLU_1306845_0_0_1"/>
<accession>A0A0D3JL50</accession>
<reference evidence="1" key="2">
    <citation type="submission" date="2024-10" db="UniProtKB">
        <authorList>
            <consortium name="EnsemblProtists"/>
        </authorList>
    </citation>
    <scope>IDENTIFICATION</scope>
</reference>
<dbReference type="SUPFAM" id="SSF48452">
    <property type="entry name" value="TPR-like"/>
    <property type="match status" value="1"/>
</dbReference>
<dbReference type="PaxDb" id="2903-EOD24235"/>
<dbReference type="RefSeq" id="XP_005776664.1">
    <property type="nucleotide sequence ID" value="XM_005776607.1"/>
</dbReference>
<dbReference type="AlphaFoldDB" id="A0A0D3JL50"/>
<keyword evidence="2" id="KW-1185">Reference proteome</keyword>
<name>A0A0D3JL50_EMIH1</name>
<protein>
    <recommendedName>
        <fullName evidence="3">SH3 domain-containing protein</fullName>
    </recommendedName>
</protein>